<feature type="compositionally biased region" description="Polar residues" evidence="1">
    <location>
        <begin position="58"/>
        <end position="69"/>
    </location>
</feature>
<evidence type="ECO:0000313" key="3">
    <source>
        <dbReference type="Proteomes" id="UP001358586"/>
    </source>
</evidence>
<proteinExistence type="predicted"/>
<feature type="region of interest" description="Disordered" evidence="1">
    <location>
        <begin position="58"/>
        <end position="77"/>
    </location>
</feature>
<accession>A0ABR0QHR0</accession>
<name>A0ABR0QHR0_GOSAR</name>
<dbReference type="EMBL" id="JARKNE010000003">
    <property type="protein sequence ID" value="KAK5838343.1"/>
    <property type="molecule type" value="Genomic_DNA"/>
</dbReference>
<protein>
    <submittedName>
        <fullName evidence="2">Uncharacterized protein</fullName>
    </submittedName>
</protein>
<reference evidence="2 3" key="1">
    <citation type="submission" date="2023-03" db="EMBL/GenBank/DDBJ databases">
        <title>WGS of Gossypium arboreum.</title>
        <authorList>
            <person name="Yu D."/>
        </authorList>
    </citation>
    <scope>NUCLEOTIDE SEQUENCE [LARGE SCALE GENOMIC DNA]</scope>
    <source>
        <tissue evidence="2">Leaf</tissue>
    </source>
</reference>
<evidence type="ECO:0000313" key="2">
    <source>
        <dbReference type="EMBL" id="KAK5838343.1"/>
    </source>
</evidence>
<sequence>MEDSGFYGDVVLCFDGDRNTKKVRFKDGVEEETVVMAVVLDLPPKLSWKDMLLGEASHSISDRNGSSEGSENDFDFL</sequence>
<gene>
    <name evidence="2" type="ORF">PVK06_007072</name>
</gene>
<organism evidence="2 3">
    <name type="scientific">Gossypium arboreum</name>
    <name type="common">Tree cotton</name>
    <name type="synonym">Gossypium nanking</name>
    <dbReference type="NCBI Taxonomy" id="29729"/>
    <lineage>
        <taxon>Eukaryota</taxon>
        <taxon>Viridiplantae</taxon>
        <taxon>Streptophyta</taxon>
        <taxon>Embryophyta</taxon>
        <taxon>Tracheophyta</taxon>
        <taxon>Spermatophyta</taxon>
        <taxon>Magnoliopsida</taxon>
        <taxon>eudicotyledons</taxon>
        <taxon>Gunneridae</taxon>
        <taxon>Pentapetalae</taxon>
        <taxon>rosids</taxon>
        <taxon>malvids</taxon>
        <taxon>Malvales</taxon>
        <taxon>Malvaceae</taxon>
        <taxon>Malvoideae</taxon>
        <taxon>Gossypium</taxon>
    </lineage>
</organism>
<evidence type="ECO:0000256" key="1">
    <source>
        <dbReference type="SAM" id="MobiDB-lite"/>
    </source>
</evidence>
<keyword evidence="3" id="KW-1185">Reference proteome</keyword>
<dbReference type="Proteomes" id="UP001358586">
    <property type="component" value="Chromosome 3"/>
</dbReference>
<comment type="caution">
    <text evidence="2">The sequence shown here is derived from an EMBL/GenBank/DDBJ whole genome shotgun (WGS) entry which is preliminary data.</text>
</comment>